<dbReference type="EMBL" id="LJGZ01000005">
    <property type="protein sequence ID" value="OEV22015.1"/>
    <property type="molecule type" value="Genomic_DNA"/>
</dbReference>
<accession>A0A1E7M0M2</accession>
<protein>
    <recommendedName>
        <fullName evidence="4">UspA domain-containing protein</fullName>
    </recommendedName>
</protein>
<evidence type="ECO:0000313" key="2">
    <source>
        <dbReference type="EMBL" id="OEV22015.1"/>
    </source>
</evidence>
<dbReference type="RefSeq" id="WP_070199709.1">
    <property type="nucleotide sequence ID" value="NZ_LJGZ01000005.1"/>
</dbReference>
<organism evidence="2 3">
    <name type="scientific">Streptomyces nanshensis</name>
    <dbReference type="NCBI Taxonomy" id="518642"/>
    <lineage>
        <taxon>Bacteria</taxon>
        <taxon>Bacillati</taxon>
        <taxon>Actinomycetota</taxon>
        <taxon>Actinomycetes</taxon>
        <taxon>Kitasatosporales</taxon>
        <taxon>Streptomycetaceae</taxon>
        <taxon>Streptomyces</taxon>
    </lineage>
</organism>
<name>A0A1E7M0M2_9ACTN</name>
<gene>
    <name evidence="2" type="ORF">AN221_03525</name>
</gene>
<dbReference type="SUPFAM" id="SSF52402">
    <property type="entry name" value="Adenine nucleotide alpha hydrolases-like"/>
    <property type="match status" value="1"/>
</dbReference>
<dbReference type="OrthoDB" id="4309322at2"/>
<keyword evidence="3" id="KW-1185">Reference proteome</keyword>
<dbReference type="Proteomes" id="UP000175971">
    <property type="component" value="Unassembled WGS sequence"/>
</dbReference>
<reference evidence="2 3" key="1">
    <citation type="journal article" date="2016" name="Front. Microbiol.">
        <title>Comparative Genomics Analysis of Streptomyces Species Reveals Their Adaptation to the Marine Environment and Their Diversity at the Genomic Level.</title>
        <authorList>
            <person name="Tian X."/>
            <person name="Zhang Z."/>
            <person name="Yang T."/>
            <person name="Chen M."/>
            <person name="Li J."/>
            <person name="Chen F."/>
            <person name="Yang J."/>
            <person name="Li W."/>
            <person name="Zhang B."/>
            <person name="Zhang Z."/>
            <person name="Wu J."/>
            <person name="Zhang C."/>
            <person name="Long L."/>
            <person name="Xiao J."/>
        </authorList>
    </citation>
    <scope>NUCLEOTIDE SEQUENCE [LARGE SCALE GENOMIC DNA]</scope>
    <source>
        <strain evidence="2 3">SCSIO M10372</strain>
    </source>
</reference>
<feature type="region of interest" description="Disordered" evidence="1">
    <location>
        <begin position="141"/>
        <end position="179"/>
    </location>
</feature>
<comment type="caution">
    <text evidence="2">The sequence shown here is derived from an EMBL/GenBank/DDBJ whole genome shotgun (WGS) entry which is preliminary data.</text>
</comment>
<sequence length="179" mass="18951">MTTLSLDGQPPLPAPDTHPVYVHTVTGRPAGGRILAVLTGSRADRDVAAHAGQLAARTGTKLTAAVVFRSTGFSINALLHLTRARRLTAQADAVLAPRTEALTAAGHYKTVTALLPARTNPYHRLPARTLRRLAHRTGTDTVITSVPIHPPGSHFTTSPRPTTHTPSDSRRTHAGAPDP</sequence>
<evidence type="ECO:0000313" key="3">
    <source>
        <dbReference type="Proteomes" id="UP000175971"/>
    </source>
</evidence>
<feature type="compositionally biased region" description="Low complexity" evidence="1">
    <location>
        <begin position="154"/>
        <end position="166"/>
    </location>
</feature>
<dbReference type="Gene3D" id="3.40.50.12370">
    <property type="match status" value="1"/>
</dbReference>
<evidence type="ECO:0000256" key="1">
    <source>
        <dbReference type="SAM" id="MobiDB-lite"/>
    </source>
</evidence>
<evidence type="ECO:0008006" key="4">
    <source>
        <dbReference type="Google" id="ProtNLM"/>
    </source>
</evidence>
<dbReference type="AlphaFoldDB" id="A0A1E7M0M2"/>
<proteinExistence type="predicted"/>